<reference evidence="8" key="1">
    <citation type="journal article" date="2019" name="Int. J. Syst. Evol. Microbiol.">
        <title>The Global Catalogue of Microorganisms (GCM) 10K type strain sequencing project: providing services to taxonomists for standard genome sequencing and annotation.</title>
        <authorList>
            <consortium name="The Broad Institute Genomics Platform"/>
            <consortium name="The Broad Institute Genome Sequencing Center for Infectious Disease"/>
            <person name="Wu L."/>
            <person name="Ma J."/>
        </authorList>
    </citation>
    <scope>NUCLEOTIDE SEQUENCE [LARGE SCALE GENOMIC DNA]</scope>
    <source>
        <strain evidence="8">IBRC-M 10906</strain>
    </source>
</reference>
<evidence type="ECO:0000259" key="6">
    <source>
        <dbReference type="PROSITE" id="PS50932"/>
    </source>
</evidence>
<dbReference type="PROSITE" id="PS00356">
    <property type="entry name" value="HTH_LACI_1"/>
    <property type="match status" value="1"/>
</dbReference>
<comment type="caution">
    <text evidence="7">The sequence shown here is derived from an EMBL/GenBank/DDBJ whole genome shotgun (WGS) entry which is preliminary data.</text>
</comment>
<dbReference type="Proteomes" id="UP001597478">
    <property type="component" value="Unassembled WGS sequence"/>
</dbReference>
<dbReference type="Gene3D" id="1.10.260.40">
    <property type="entry name" value="lambda repressor-like DNA-binding domains"/>
    <property type="match status" value="1"/>
</dbReference>
<feature type="compositionally biased region" description="Basic and acidic residues" evidence="5">
    <location>
        <begin position="324"/>
        <end position="336"/>
    </location>
</feature>
<accession>A0ABW5W5Y6</accession>
<dbReference type="PANTHER" id="PTHR30146">
    <property type="entry name" value="LACI-RELATED TRANSCRIPTIONAL REPRESSOR"/>
    <property type="match status" value="1"/>
</dbReference>
<evidence type="ECO:0000256" key="1">
    <source>
        <dbReference type="ARBA" id="ARBA00022491"/>
    </source>
</evidence>
<evidence type="ECO:0000256" key="2">
    <source>
        <dbReference type="ARBA" id="ARBA00023015"/>
    </source>
</evidence>
<dbReference type="InterPro" id="IPR046335">
    <property type="entry name" value="LacI/GalR-like_sensor"/>
</dbReference>
<name>A0ABW5W5Y6_9PSEU</name>
<dbReference type="PRINTS" id="PR00036">
    <property type="entry name" value="HTHLACI"/>
</dbReference>
<keyword evidence="2" id="KW-0805">Transcription regulation</keyword>
<protein>
    <submittedName>
        <fullName evidence="7">LacI family DNA-binding transcriptional regulator</fullName>
    </submittedName>
</protein>
<dbReference type="SMART" id="SM00354">
    <property type="entry name" value="HTH_LACI"/>
    <property type="match status" value="1"/>
</dbReference>
<keyword evidence="8" id="KW-1185">Reference proteome</keyword>
<feature type="region of interest" description="Disordered" evidence="5">
    <location>
        <begin position="316"/>
        <end position="336"/>
    </location>
</feature>
<dbReference type="EMBL" id="JBHUOF010000001">
    <property type="protein sequence ID" value="MFD2798023.1"/>
    <property type="molecule type" value="Genomic_DNA"/>
</dbReference>
<dbReference type="SUPFAM" id="SSF47413">
    <property type="entry name" value="lambda repressor-like DNA-binding domains"/>
    <property type="match status" value="1"/>
</dbReference>
<gene>
    <name evidence="7" type="ORF">ACFS2C_01280</name>
</gene>
<evidence type="ECO:0000313" key="7">
    <source>
        <dbReference type="EMBL" id="MFD2798023.1"/>
    </source>
</evidence>
<proteinExistence type="predicted"/>
<dbReference type="SUPFAM" id="SSF53822">
    <property type="entry name" value="Periplasmic binding protein-like I"/>
    <property type="match status" value="1"/>
</dbReference>
<dbReference type="PANTHER" id="PTHR30146:SF148">
    <property type="entry name" value="HTH-TYPE TRANSCRIPTIONAL REPRESSOR PURR-RELATED"/>
    <property type="match status" value="1"/>
</dbReference>
<dbReference type="RefSeq" id="WP_377387610.1">
    <property type="nucleotide sequence ID" value="NZ_JBHSAN010000008.1"/>
</dbReference>
<dbReference type="CDD" id="cd01392">
    <property type="entry name" value="HTH_LacI"/>
    <property type="match status" value="1"/>
</dbReference>
<dbReference type="Gene3D" id="3.40.50.2300">
    <property type="match status" value="2"/>
</dbReference>
<dbReference type="InterPro" id="IPR010982">
    <property type="entry name" value="Lambda_DNA-bd_dom_sf"/>
</dbReference>
<feature type="domain" description="HTH lacI-type" evidence="6">
    <location>
        <begin position="2"/>
        <end position="56"/>
    </location>
</feature>
<evidence type="ECO:0000256" key="5">
    <source>
        <dbReference type="SAM" id="MobiDB-lite"/>
    </source>
</evidence>
<sequence length="336" mass="36267">MATIHDVAKLAGVSTSTVSRVLSRSRSVQPESARKVLAAAEELGYRYNAVARALRTHRSNTIGMLVPQISNPFFPALVEAVERRLQAESLELFLCDSQRDVEVEARRLRALVERQVDGIIISPYDFTASAPAVADLVGRIPIIQVDRRVEGSLTDWVGVDDAAGFAQVVDHLVATGRRRLAFVSSQLTNYSAHARLSAITTTLDDHGLSLAQPPLLGSFEVAWGLDAAERIDLTRVDAVVCGNDAIALGMLRGLRRAGVSVPGDVAVTGFDDISFAAISDPPLTTVSQRWDVMAGECVRLLLEPAGRGAARRVAVTPTLQVRESTPDRPDTTPEER</sequence>
<evidence type="ECO:0000313" key="8">
    <source>
        <dbReference type="Proteomes" id="UP001597478"/>
    </source>
</evidence>
<evidence type="ECO:0000256" key="4">
    <source>
        <dbReference type="ARBA" id="ARBA00023163"/>
    </source>
</evidence>
<dbReference type="GO" id="GO:0003677">
    <property type="term" value="F:DNA binding"/>
    <property type="evidence" value="ECO:0007669"/>
    <property type="project" value="UniProtKB-KW"/>
</dbReference>
<dbReference type="InterPro" id="IPR000843">
    <property type="entry name" value="HTH_LacI"/>
</dbReference>
<keyword evidence="3 7" id="KW-0238">DNA-binding</keyword>
<dbReference type="PROSITE" id="PS50932">
    <property type="entry name" value="HTH_LACI_2"/>
    <property type="match status" value="1"/>
</dbReference>
<dbReference type="Pfam" id="PF13377">
    <property type="entry name" value="Peripla_BP_3"/>
    <property type="match status" value="1"/>
</dbReference>
<dbReference type="InterPro" id="IPR028082">
    <property type="entry name" value="Peripla_BP_I"/>
</dbReference>
<dbReference type="CDD" id="cd06267">
    <property type="entry name" value="PBP1_LacI_sugar_binding-like"/>
    <property type="match status" value="1"/>
</dbReference>
<keyword evidence="4" id="KW-0804">Transcription</keyword>
<evidence type="ECO:0000256" key="3">
    <source>
        <dbReference type="ARBA" id="ARBA00023125"/>
    </source>
</evidence>
<keyword evidence="1" id="KW-0678">Repressor</keyword>
<dbReference type="Pfam" id="PF00356">
    <property type="entry name" value="LacI"/>
    <property type="match status" value="1"/>
</dbReference>
<organism evidence="7 8">
    <name type="scientific">Prauserella oleivorans</name>
    <dbReference type="NCBI Taxonomy" id="1478153"/>
    <lineage>
        <taxon>Bacteria</taxon>
        <taxon>Bacillati</taxon>
        <taxon>Actinomycetota</taxon>
        <taxon>Actinomycetes</taxon>
        <taxon>Pseudonocardiales</taxon>
        <taxon>Pseudonocardiaceae</taxon>
        <taxon>Prauserella</taxon>
    </lineage>
</organism>